<keyword evidence="3" id="KW-1185">Reference proteome</keyword>
<name>A0ABD1UNB6_9LAMI</name>
<dbReference type="AlphaFoldDB" id="A0ABD1UNB6"/>
<organism evidence="2 3">
    <name type="scientific">Abeliophyllum distichum</name>
    <dbReference type="NCBI Taxonomy" id="126358"/>
    <lineage>
        <taxon>Eukaryota</taxon>
        <taxon>Viridiplantae</taxon>
        <taxon>Streptophyta</taxon>
        <taxon>Embryophyta</taxon>
        <taxon>Tracheophyta</taxon>
        <taxon>Spermatophyta</taxon>
        <taxon>Magnoliopsida</taxon>
        <taxon>eudicotyledons</taxon>
        <taxon>Gunneridae</taxon>
        <taxon>Pentapetalae</taxon>
        <taxon>asterids</taxon>
        <taxon>lamiids</taxon>
        <taxon>Lamiales</taxon>
        <taxon>Oleaceae</taxon>
        <taxon>Forsythieae</taxon>
        <taxon>Abeliophyllum</taxon>
    </lineage>
</organism>
<sequence length="101" mass="11243">MDKDDHDKDYAPLPSHPSDVSSSHFRSSSTFSFSFSEDYYNLLNGRINSLTSTVDDLQNMVGGLQQSVDGLTSLLQQVLALQQALNSQFDMMFHSSPPPEK</sequence>
<dbReference type="Proteomes" id="UP001604336">
    <property type="component" value="Unassembled WGS sequence"/>
</dbReference>
<dbReference type="EMBL" id="JBFOLK010000003">
    <property type="protein sequence ID" value="KAL2526480.1"/>
    <property type="molecule type" value="Genomic_DNA"/>
</dbReference>
<feature type="compositionally biased region" description="Low complexity" evidence="1">
    <location>
        <begin position="16"/>
        <end position="27"/>
    </location>
</feature>
<protein>
    <submittedName>
        <fullName evidence="2">Uncharacterized protein</fullName>
    </submittedName>
</protein>
<evidence type="ECO:0000256" key="1">
    <source>
        <dbReference type="SAM" id="MobiDB-lite"/>
    </source>
</evidence>
<reference evidence="3" key="1">
    <citation type="submission" date="2024-07" db="EMBL/GenBank/DDBJ databases">
        <title>Two chromosome-level genome assemblies of Korean endemic species Abeliophyllum distichum and Forsythia ovata (Oleaceae).</title>
        <authorList>
            <person name="Jang H."/>
        </authorList>
    </citation>
    <scope>NUCLEOTIDE SEQUENCE [LARGE SCALE GENOMIC DNA]</scope>
</reference>
<accession>A0ABD1UNB6</accession>
<gene>
    <name evidence="2" type="ORF">Adt_11534</name>
</gene>
<evidence type="ECO:0000313" key="3">
    <source>
        <dbReference type="Proteomes" id="UP001604336"/>
    </source>
</evidence>
<evidence type="ECO:0000313" key="2">
    <source>
        <dbReference type="EMBL" id="KAL2526480.1"/>
    </source>
</evidence>
<proteinExistence type="predicted"/>
<feature type="compositionally biased region" description="Basic and acidic residues" evidence="1">
    <location>
        <begin position="1"/>
        <end position="10"/>
    </location>
</feature>
<feature type="region of interest" description="Disordered" evidence="1">
    <location>
        <begin position="1"/>
        <end position="27"/>
    </location>
</feature>
<comment type="caution">
    <text evidence="2">The sequence shown here is derived from an EMBL/GenBank/DDBJ whole genome shotgun (WGS) entry which is preliminary data.</text>
</comment>